<reference evidence="1 2" key="1">
    <citation type="submission" date="2022-09" db="EMBL/GenBank/DDBJ databases">
        <authorList>
            <person name="Palmer J.M."/>
        </authorList>
    </citation>
    <scope>NUCLEOTIDE SEQUENCE [LARGE SCALE GENOMIC DNA]</scope>
    <source>
        <strain evidence="1 2">DSM 7382</strain>
    </source>
</reference>
<dbReference type="AlphaFoldDB" id="A0AAW0FXN2"/>
<dbReference type="Gene3D" id="3.30.559.30">
    <property type="entry name" value="Nonribosomal peptide synthetase, condensation domain"/>
    <property type="match status" value="1"/>
</dbReference>
<evidence type="ECO:0000313" key="2">
    <source>
        <dbReference type="Proteomes" id="UP001385951"/>
    </source>
</evidence>
<dbReference type="Proteomes" id="UP001385951">
    <property type="component" value="Unassembled WGS sequence"/>
</dbReference>
<dbReference type="SUPFAM" id="SSF52777">
    <property type="entry name" value="CoA-dependent acyltransferases"/>
    <property type="match status" value="1"/>
</dbReference>
<evidence type="ECO:0000313" key="1">
    <source>
        <dbReference type="EMBL" id="KAK7685671.1"/>
    </source>
</evidence>
<accession>A0AAW0FXN2</accession>
<dbReference type="EMBL" id="JASBNA010000019">
    <property type="protein sequence ID" value="KAK7685671.1"/>
    <property type="molecule type" value="Genomic_DNA"/>
</dbReference>
<dbReference type="InterPro" id="IPR052058">
    <property type="entry name" value="Alcohol_O-acetyltransferase"/>
</dbReference>
<dbReference type="InterPro" id="IPR010828">
    <property type="entry name" value="Atf2/Sli1-like"/>
</dbReference>
<sequence>MSKASNSNSFDITSETPLREAGRLERFHIAHSHLGLSAGVIVTGKYISDKPPDKRIIYAALAELLRNHCAFSIQVHLSDGKPPRFVSLKTIDLSRTVGFHQGDNRDVASWTQSYFLRGFEYGTDLPLWRIGVLPSQTILFQYDHVIGDGQSGLAFHKLFLEALNQVSSSQDRSNSAPNVIYIPDNLPFVRPLEQLTPLGPSFWKVLEVIWDAIVPASWKKSIITWTGYPVPREPTLQNDISICGLNSTDTTRLIHICRRHGTTLTGFFHTVLLIALSVSLRRQKTSYKSLLTVMPVSLRRFTGTSPSELCDQVTNLNYYENILDIPSITSDDEIYQTHISPYLWPKASLTSQNIRTDLSKSKDEVGVLKLLFSHYEEWFKGKLGKKRHASFVLSNLGPFPSTPSVYNGTDMARWRIEEMYFSQSDPVVGAAFKVNVVGAPSGSLGITFTWGPGTVDSETIEGIISEFRGIVSAVLDNGDTT</sequence>
<dbReference type="Pfam" id="PF07247">
    <property type="entry name" value="AATase"/>
    <property type="match status" value="1"/>
</dbReference>
<dbReference type="Gene3D" id="3.30.559.10">
    <property type="entry name" value="Chloramphenicol acetyltransferase-like domain"/>
    <property type="match status" value="1"/>
</dbReference>
<comment type="caution">
    <text evidence="1">The sequence shown here is derived from an EMBL/GenBank/DDBJ whole genome shotgun (WGS) entry which is preliminary data.</text>
</comment>
<dbReference type="PANTHER" id="PTHR28037:SF1">
    <property type="entry name" value="ALCOHOL O-ACETYLTRANSFERASE 1-RELATED"/>
    <property type="match status" value="1"/>
</dbReference>
<keyword evidence="2" id="KW-1185">Reference proteome</keyword>
<dbReference type="GO" id="GO:0008080">
    <property type="term" value="F:N-acetyltransferase activity"/>
    <property type="evidence" value="ECO:0007669"/>
    <property type="project" value="TreeGrafter"/>
</dbReference>
<protein>
    <recommendedName>
        <fullName evidence="3">Alcohol acetyltransferase</fullName>
    </recommendedName>
</protein>
<organism evidence="1 2">
    <name type="scientific">Cerrena zonata</name>
    <dbReference type="NCBI Taxonomy" id="2478898"/>
    <lineage>
        <taxon>Eukaryota</taxon>
        <taxon>Fungi</taxon>
        <taxon>Dikarya</taxon>
        <taxon>Basidiomycota</taxon>
        <taxon>Agaricomycotina</taxon>
        <taxon>Agaricomycetes</taxon>
        <taxon>Polyporales</taxon>
        <taxon>Cerrenaceae</taxon>
        <taxon>Cerrena</taxon>
    </lineage>
</organism>
<proteinExistence type="predicted"/>
<dbReference type="InterPro" id="IPR023213">
    <property type="entry name" value="CAT-like_dom_sf"/>
</dbReference>
<evidence type="ECO:0008006" key="3">
    <source>
        <dbReference type="Google" id="ProtNLM"/>
    </source>
</evidence>
<name>A0AAW0FXN2_9APHY</name>
<dbReference type="PANTHER" id="PTHR28037">
    <property type="entry name" value="ALCOHOL O-ACETYLTRANSFERASE 1-RELATED"/>
    <property type="match status" value="1"/>
</dbReference>
<gene>
    <name evidence="1" type="ORF">QCA50_011015</name>
</gene>